<evidence type="ECO:0000313" key="4">
    <source>
        <dbReference type="EMBL" id="VFK80547.1"/>
    </source>
</evidence>
<dbReference type="AlphaFoldDB" id="A0A451BQN6"/>
<name>A0A451BQN6_9GAMM</name>
<gene>
    <name evidence="4" type="ORF">BECKSD772D_GA0070982_11267</name>
    <name evidence="3" type="ORF">BECKSD772E_GA0070983_10417</name>
    <name evidence="2" type="ORF">BECKSD772F_GA0070984_103310</name>
</gene>
<evidence type="ECO:0000313" key="3">
    <source>
        <dbReference type="EMBL" id="VFK44622.1"/>
    </source>
</evidence>
<feature type="region of interest" description="Disordered" evidence="1">
    <location>
        <begin position="1"/>
        <end position="20"/>
    </location>
</feature>
<evidence type="ECO:0000313" key="2">
    <source>
        <dbReference type="EMBL" id="VFK39089.1"/>
    </source>
</evidence>
<reference evidence="4" key="1">
    <citation type="submission" date="2019-02" db="EMBL/GenBank/DDBJ databases">
        <authorList>
            <person name="Gruber-Vodicka R. H."/>
            <person name="Seah K. B. B."/>
        </authorList>
    </citation>
    <scope>NUCLEOTIDE SEQUENCE</scope>
    <source>
        <strain evidence="4">BECK_S127</strain>
        <strain evidence="3">BECK_S1320</strain>
        <strain evidence="2">BECK_S1321</strain>
    </source>
</reference>
<protein>
    <submittedName>
        <fullName evidence="4">Uncharacterized protein</fullName>
    </submittedName>
</protein>
<dbReference type="EMBL" id="CAADHB010000126">
    <property type="protein sequence ID" value="VFK80547.1"/>
    <property type="molecule type" value="Genomic_DNA"/>
</dbReference>
<organism evidence="4">
    <name type="scientific">Candidatus Kentrum sp. SD</name>
    <dbReference type="NCBI Taxonomy" id="2126332"/>
    <lineage>
        <taxon>Bacteria</taxon>
        <taxon>Pseudomonadati</taxon>
        <taxon>Pseudomonadota</taxon>
        <taxon>Gammaproteobacteria</taxon>
        <taxon>Candidatus Kentrum</taxon>
    </lineage>
</organism>
<dbReference type="EMBL" id="CAADFR010000033">
    <property type="protein sequence ID" value="VFK39089.1"/>
    <property type="molecule type" value="Genomic_DNA"/>
</dbReference>
<evidence type="ECO:0000256" key="1">
    <source>
        <dbReference type="SAM" id="MobiDB-lite"/>
    </source>
</evidence>
<accession>A0A451BQN6</accession>
<dbReference type="EMBL" id="CAADFU010000041">
    <property type="protein sequence ID" value="VFK44622.1"/>
    <property type="molecule type" value="Genomic_DNA"/>
</dbReference>
<proteinExistence type="predicted"/>
<sequence length="70" mass="8087">MASHGEFSFTHGKNKNYGESVCKPRPIPFQSWRSANMFMFWKNKNPEKTGARVRNTPLGAYCYALTNKRT</sequence>